<keyword evidence="2" id="KW-1185">Reference proteome</keyword>
<proteinExistence type="predicted"/>
<dbReference type="EMBL" id="JBJUIK010000004">
    <property type="protein sequence ID" value="KAL3528457.1"/>
    <property type="molecule type" value="Genomic_DNA"/>
</dbReference>
<sequence length="291" mass="32664">MDSQTPSSSSASSSSPVVNIRPWRPAAQRNLRNQWSKLASLWHDWLSSSSSARSHATALVNSYLSQKYLDAMELGVLSDMPGIRRNASLKLSKQQEVHHNKLVSSYKDMMAVVTGMVNASRSMRCYLKGTTNSPLTQFSHFAQNQNDPGDGGEVPVFAFWPISLFEKVADDFVQMFISELNLKRLLLIELLSLGDERISEINSLRWSGELYPGEFDDLRTCNLYSKGDCKPVLPSLKKGKVENPSVQPGHQQDRDVLQIYLTTWIAEVNIERSRVDEIFAIIGAEMHVTLS</sequence>
<dbReference type="PANTHER" id="PTHR15827:SF2">
    <property type="entry name" value="CYCLIN-DEPENDENT KINASE 2-INTERACTING PROTEIN"/>
    <property type="match status" value="1"/>
</dbReference>
<accession>A0ABD3ACC9</accession>
<protein>
    <recommendedName>
        <fullName evidence="3">Stellacyanin</fullName>
    </recommendedName>
</protein>
<evidence type="ECO:0008006" key="3">
    <source>
        <dbReference type="Google" id="ProtNLM"/>
    </source>
</evidence>
<name>A0ABD3ACC9_9GENT</name>
<evidence type="ECO:0000313" key="2">
    <source>
        <dbReference type="Proteomes" id="UP001630127"/>
    </source>
</evidence>
<comment type="caution">
    <text evidence="1">The sequence shown here is derived from an EMBL/GenBank/DDBJ whole genome shotgun (WGS) entry which is preliminary data.</text>
</comment>
<reference evidence="1 2" key="1">
    <citation type="submission" date="2024-11" db="EMBL/GenBank/DDBJ databases">
        <title>A near-complete genome assembly of Cinchona calisaya.</title>
        <authorList>
            <person name="Lian D.C."/>
            <person name="Zhao X.W."/>
            <person name="Wei L."/>
        </authorList>
    </citation>
    <scope>NUCLEOTIDE SEQUENCE [LARGE SCALE GENOMIC DNA]</scope>
    <source>
        <tissue evidence="1">Nenye</tissue>
    </source>
</reference>
<evidence type="ECO:0000313" key="1">
    <source>
        <dbReference type="EMBL" id="KAL3528457.1"/>
    </source>
</evidence>
<dbReference type="AlphaFoldDB" id="A0ABD3ACC9"/>
<dbReference type="PANTHER" id="PTHR15827">
    <property type="entry name" value="CYCLIN-DEPENDENT KINASE 2-INTERACTING PROTEIN"/>
    <property type="match status" value="1"/>
</dbReference>
<gene>
    <name evidence="1" type="ORF">ACH5RR_007779</name>
</gene>
<organism evidence="1 2">
    <name type="scientific">Cinchona calisaya</name>
    <dbReference type="NCBI Taxonomy" id="153742"/>
    <lineage>
        <taxon>Eukaryota</taxon>
        <taxon>Viridiplantae</taxon>
        <taxon>Streptophyta</taxon>
        <taxon>Embryophyta</taxon>
        <taxon>Tracheophyta</taxon>
        <taxon>Spermatophyta</taxon>
        <taxon>Magnoliopsida</taxon>
        <taxon>eudicotyledons</taxon>
        <taxon>Gunneridae</taxon>
        <taxon>Pentapetalae</taxon>
        <taxon>asterids</taxon>
        <taxon>lamiids</taxon>
        <taxon>Gentianales</taxon>
        <taxon>Rubiaceae</taxon>
        <taxon>Cinchonoideae</taxon>
        <taxon>Cinchoneae</taxon>
        <taxon>Cinchona</taxon>
    </lineage>
</organism>
<dbReference type="Proteomes" id="UP001630127">
    <property type="component" value="Unassembled WGS sequence"/>
</dbReference>